<sequence>MTEEQITLDRMQKELREMPSSPRRLGLCQEFVALADREQARAQQISGRYDLAWAYATAGDPAKALPVCAEFLQMQKETPNTSGDPHLEAVLAVNIACLACDLACDLPQIPLEQCDALLMEFRRQVRTHGMGERLWQSYAGEVAAMTGDLRGLADHLSRFQAASRDDTSDCEVCEAGLTARFMLALGRKDEAINIAVELLKQGKYCGEEPWTLLAILTEDALNRRDLDAAERYATAMLIQPVERPADLRRAGTLLRMEAAFGAGEDGIKLLIKCLPWTENLWDQRLLFYFYLGAADFCQAHSVQHTEIKLPPVPGFTDRPENGLYDCSALARWFWDRAEEIGGRFDRRNGCPNYGRQLRAVRGS</sequence>
<protein>
    <recommendedName>
        <fullName evidence="3">Tetratricopeptide repeat protein</fullName>
    </recommendedName>
</protein>
<name>A0A1Y4MFN3_9FIRM</name>
<gene>
    <name evidence="1" type="ORF">B5F11_17410</name>
</gene>
<comment type="caution">
    <text evidence="1">The sequence shown here is derived from an EMBL/GenBank/DDBJ whole genome shotgun (WGS) entry which is preliminary data.</text>
</comment>
<evidence type="ECO:0000313" key="1">
    <source>
        <dbReference type="EMBL" id="OUP67587.1"/>
    </source>
</evidence>
<reference evidence="2" key="1">
    <citation type="submission" date="2017-04" db="EMBL/GenBank/DDBJ databases">
        <title>Function of individual gut microbiota members based on whole genome sequencing of pure cultures obtained from chicken caecum.</title>
        <authorList>
            <person name="Medvecky M."/>
            <person name="Cejkova D."/>
            <person name="Polansky O."/>
            <person name="Karasova D."/>
            <person name="Kubasova T."/>
            <person name="Cizek A."/>
            <person name="Rychlik I."/>
        </authorList>
    </citation>
    <scope>NUCLEOTIDE SEQUENCE [LARGE SCALE GENOMIC DNA]</scope>
    <source>
        <strain evidence="2">An175</strain>
    </source>
</reference>
<dbReference type="Proteomes" id="UP000196386">
    <property type="component" value="Unassembled WGS sequence"/>
</dbReference>
<dbReference type="EMBL" id="NFKP01000030">
    <property type="protein sequence ID" value="OUP67587.1"/>
    <property type="molecule type" value="Genomic_DNA"/>
</dbReference>
<organism evidence="1 2">
    <name type="scientific">Anaerotruncus colihominis</name>
    <dbReference type="NCBI Taxonomy" id="169435"/>
    <lineage>
        <taxon>Bacteria</taxon>
        <taxon>Bacillati</taxon>
        <taxon>Bacillota</taxon>
        <taxon>Clostridia</taxon>
        <taxon>Eubacteriales</taxon>
        <taxon>Oscillospiraceae</taxon>
        <taxon>Anaerotruncus</taxon>
    </lineage>
</organism>
<evidence type="ECO:0000313" key="2">
    <source>
        <dbReference type="Proteomes" id="UP000196386"/>
    </source>
</evidence>
<evidence type="ECO:0008006" key="3">
    <source>
        <dbReference type="Google" id="ProtNLM"/>
    </source>
</evidence>
<dbReference type="AlphaFoldDB" id="A0A1Y4MFN3"/>
<proteinExistence type="predicted"/>
<accession>A0A1Y4MFN3</accession>